<dbReference type="Proteomes" id="UP000319663">
    <property type="component" value="Unassembled WGS sequence"/>
</dbReference>
<feature type="binding site" evidence="5">
    <location>
        <position position="342"/>
    </location>
    <ligand>
        <name>pyridoxal 5'-phosphate</name>
        <dbReference type="ChEBI" id="CHEBI:597326"/>
    </ligand>
</feature>
<comment type="similarity">
    <text evidence="5 6">Belongs to the kynureninase family.</text>
</comment>
<comment type="catalytic activity">
    <reaction evidence="5 6">
        <text>L-kynurenine + H2O = anthranilate + L-alanine + H(+)</text>
        <dbReference type="Rhea" id="RHEA:16813"/>
        <dbReference type="ChEBI" id="CHEBI:15377"/>
        <dbReference type="ChEBI" id="CHEBI:15378"/>
        <dbReference type="ChEBI" id="CHEBI:16567"/>
        <dbReference type="ChEBI" id="CHEBI:57959"/>
        <dbReference type="ChEBI" id="CHEBI:57972"/>
        <dbReference type="EC" id="3.7.1.3"/>
    </reaction>
</comment>
<dbReference type="UniPathway" id="UPA00334">
    <property type="reaction ID" value="UER00455"/>
</dbReference>
<dbReference type="InterPro" id="IPR015422">
    <property type="entry name" value="PyrdxlP-dep_Trfase_small"/>
</dbReference>
<keyword evidence="4 5" id="KW-0663">Pyridoxal phosphate</keyword>
<dbReference type="GO" id="GO:0030429">
    <property type="term" value="F:kynureninase activity"/>
    <property type="evidence" value="ECO:0007669"/>
    <property type="project" value="UniProtKB-UniRule"/>
</dbReference>
<protein>
    <recommendedName>
        <fullName evidence="5 6">Kynureninase</fullName>
        <ecNumber evidence="5 6">3.7.1.3</ecNumber>
    </recommendedName>
    <alternativeName>
        <fullName evidence="5">Biosynthesis of nicotinic acid protein 5</fullName>
    </alternativeName>
    <alternativeName>
        <fullName evidence="5">L-kynurenine hydrolase</fullName>
    </alternativeName>
</protein>
<keyword evidence="2 5" id="KW-0662">Pyridine nucleotide biosynthesis</keyword>
<dbReference type="GO" id="GO:0097053">
    <property type="term" value="P:L-kynurenine catabolic process"/>
    <property type="evidence" value="ECO:0007669"/>
    <property type="project" value="UniProtKB-UniRule"/>
</dbReference>
<evidence type="ECO:0000259" key="7">
    <source>
        <dbReference type="Pfam" id="PF00266"/>
    </source>
</evidence>
<comment type="pathway">
    <text evidence="5 6">Amino-acid degradation; L-kynurenine degradation; L-alanine and anthranilate from L-kynurenine: step 1/1.</text>
</comment>
<evidence type="ECO:0000256" key="6">
    <source>
        <dbReference type="PIRNR" id="PIRNR038800"/>
    </source>
</evidence>
<feature type="binding site" evidence="5">
    <location>
        <position position="314"/>
    </location>
    <ligand>
        <name>pyridoxal 5'-phosphate</name>
        <dbReference type="ChEBI" id="CHEBI:597326"/>
    </ligand>
</feature>
<dbReference type="UniPathway" id="UPA00253">
    <property type="reaction ID" value="UER00329"/>
</dbReference>
<dbReference type="PANTHER" id="PTHR14084:SF0">
    <property type="entry name" value="KYNURENINASE"/>
    <property type="match status" value="1"/>
</dbReference>
<evidence type="ECO:0000256" key="4">
    <source>
        <dbReference type="ARBA" id="ARBA00022898"/>
    </source>
</evidence>
<keyword evidence="1 5" id="KW-0963">Cytoplasm</keyword>
<dbReference type="GO" id="GO:0030170">
    <property type="term" value="F:pyridoxal phosphate binding"/>
    <property type="evidence" value="ECO:0007669"/>
    <property type="project" value="UniProtKB-UniRule"/>
</dbReference>
<comment type="pathway">
    <text evidence="5 6">Cofactor biosynthesis; NAD(+) biosynthesis; quinolinate from L-kynurenine: step 2/3.</text>
</comment>
<comment type="caution">
    <text evidence="5">Lacks conserved residue(s) required for the propagation of feature annotation.</text>
</comment>
<evidence type="ECO:0000256" key="1">
    <source>
        <dbReference type="ARBA" id="ARBA00022490"/>
    </source>
</evidence>
<evidence type="ECO:0000313" key="9">
    <source>
        <dbReference type="Proteomes" id="UP000319663"/>
    </source>
</evidence>
<keyword evidence="9" id="KW-1185">Reference proteome</keyword>
<keyword evidence="3 5" id="KW-0378">Hydrolase</keyword>
<dbReference type="InterPro" id="IPR015421">
    <property type="entry name" value="PyrdxlP-dep_Trfase_major"/>
</dbReference>
<dbReference type="PANTHER" id="PTHR14084">
    <property type="entry name" value="KYNURENINASE"/>
    <property type="match status" value="1"/>
</dbReference>
<name>A0A507QM07_MONPU</name>
<dbReference type="EMBL" id="VIFY01000148">
    <property type="protein sequence ID" value="TQB69538.1"/>
    <property type="molecule type" value="Genomic_DNA"/>
</dbReference>
<dbReference type="SUPFAM" id="SSF53383">
    <property type="entry name" value="PLP-dependent transferases"/>
    <property type="match status" value="1"/>
</dbReference>
<feature type="binding site" evidence="5">
    <location>
        <position position="135"/>
    </location>
    <ligand>
        <name>pyridoxal 5'-phosphate</name>
        <dbReference type="ChEBI" id="CHEBI:597326"/>
    </ligand>
</feature>
<comment type="caution">
    <text evidence="8">The sequence shown here is derived from an EMBL/GenBank/DDBJ whole genome shotgun (WGS) entry which is preliminary data.</text>
</comment>
<gene>
    <name evidence="8" type="primary">BNA5_1</name>
    <name evidence="5" type="synonym">BNA5</name>
    <name evidence="8" type="ORF">MPDQ_001713</name>
</gene>
<feature type="binding site" evidence="5">
    <location>
        <position position="249"/>
    </location>
    <ligand>
        <name>pyridoxal 5'-phosphate</name>
        <dbReference type="ChEBI" id="CHEBI:597326"/>
    </ligand>
</feature>
<dbReference type="Pfam" id="PF22580">
    <property type="entry name" value="KYNU_C"/>
    <property type="match status" value="1"/>
</dbReference>
<feature type="binding site" evidence="5">
    <location>
        <position position="252"/>
    </location>
    <ligand>
        <name>pyridoxal 5'-phosphate</name>
        <dbReference type="ChEBI" id="CHEBI:597326"/>
    </ligand>
</feature>
<dbReference type="FunFam" id="3.40.640.10:FF:000031">
    <property type="entry name" value="Kynureninase"/>
    <property type="match status" value="1"/>
</dbReference>
<dbReference type="GO" id="GO:0005737">
    <property type="term" value="C:cytoplasm"/>
    <property type="evidence" value="ECO:0007669"/>
    <property type="project" value="UniProtKB-SubCell"/>
</dbReference>
<dbReference type="Gene3D" id="3.40.640.10">
    <property type="entry name" value="Type I PLP-dependent aspartate aminotransferase-like (Major domain)"/>
    <property type="match status" value="1"/>
</dbReference>
<dbReference type="EC" id="3.7.1.3" evidence="5 6"/>
<evidence type="ECO:0000256" key="3">
    <source>
        <dbReference type="ARBA" id="ARBA00022801"/>
    </source>
</evidence>
<dbReference type="STRING" id="5098.A0A507QM07"/>
<reference evidence="8 9" key="1">
    <citation type="submission" date="2019-06" db="EMBL/GenBank/DDBJ databases">
        <title>Wine fermentation using esterase from Monascus purpureus.</title>
        <authorList>
            <person name="Geng C."/>
            <person name="Zhang Y."/>
        </authorList>
    </citation>
    <scope>NUCLEOTIDE SEQUENCE [LARGE SCALE GENOMIC DNA]</scope>
    <source>
        <strain evidence="8">HQ1</strain>
    </source>
</reference>
<feature type="modified residue" description="N6-(pyridoxal phosphate)lysine" evidence="5">
    <location>
        <position position="275"/>
    </location>
</feature>
<feature type="binding site" evidence="5">
    <location>
        <position position="136"/>
    </location>
    <ligand>
        <name>pyridoxal 5'-phosphate</name>
        <dbReference type="ChEBI" id="CHEBI:597326"/>
    </ligand>
</feature>
<comment type="catalytic activity">
    <reaction evidence="6">
        <text>3-hydroxy-L-kynurenine + H2O = 3-hydroxyanthranilate + L-alanine + H(+)</text>
        <dbReference type="Rhea" id="RHEA:25143"/>
        <dbReference type="ChEBI" id="CHEBI:15377"/>
        <dbReference type="ChEBI" id="CHEBI:15378"/>
        <dbReference type="ChEBI" id="CHEBI:36559"/>
        <dbReference type="ChEBI" id="CHEBI:57972"/>
        <dbReference type="ChEBI" id="CHEBI:58125"/>
        <dbReference type="EC" id="3.7.1.3"/>
    </reaction>
</comment>
<dbReference type="Pfam" id="PF00266">
    <property type="entry name" value="Aminotran_5"/>
    <property type="match status" value="1"/>
</dbReference>
<comment type="subcellular location">
    <subcellularLocation>
        <location evidence="5 6">Cytoplasm</location>
    </subcellularLocation>
</comment>
<dbReference type="InterPro" id="IPR015424">
    <property type="entry name" value="PyrdxlP-dep_Trfase"/>
</dbReference>
<dbReference type="GO" id="GO:0034354">
    <property type="term" value="P:'de novo' NAD+ biosynthetic process from L-tryptophan"/>
    <property type="evidence" value="ECO:0007669"/>
    <property type="project" value="UniProtKB-UniRule"/>
</dbReference>
<dbReference type="GO" id="GO:0043420">
    <property type="term" value="P:anthranilate metabolic process"/>
    <property type="evidence" value="ECO:0007669"/>
    <property type="project" value="UniProtKB-UniRule"/>
</dbReference>
<accession>A0A507QM07</accession>
<feature type="domain" description="Aminotransferase class V" evidence="7">
    <location>
        <begin position="127"/>
        <end position="298"/>
    </location>
</feature>
<evidence type="ECO:0000313" key="8">
    <source>
        <dbReference type="EMBL" id="TQB69538.1"/>
    </source>
</evidence>
<dbReference type="GO" id="GO:0019805">
    <property type="term" value="P:quinolinate biosynthetic process"/>
    <property type="evidence" value="ECO:0007669"/>
    <property type="project" value="UniProtKB-UniRule"/>
</dbReference>
<dbReference type="GO" id="GO:0019441">
    <property type="term" value="P:L-tryptophan catabolic process to kynurenine"/>
    <property type="evidence" value="ECO:0007669"/>
    <property type="project" value="TreeGrafter"/>
</dbReference>
<dbReference type="Gene3D" id="3.90.1150.10">
    <property type="entry name" value="Aspartate Aminotransferase, domain 1"/>
    <property type="match status" value="1"/>
</dbReference>
<feature type="binding site" evidence="5">
    <location>
        <begin position="163"/>
        <end position="166"/>
    </location>
    <ligand>
        <name>pyridoxal 5'-phosphate</name>
        <dbReference type="ChEBI" id="CHEBI:597326"/>
    </ligand>
</feature>
<dbReference type="HAMAP" id="MF_01970">
    <property type="entry name" value="Kynureninase"/>
    <property type="match status" value="1"/>
</dbReference>
<comment type="subunit">
    <text evidence="5 6">Homodimer.</text>
</comment>
<dbReference type="InterPro" id="IPR010111">
    <property type="entry name" value="Kynureninase"/>
</dbReference>
<comment type="cofactor">
    <cofactor evidence="5 6">
        <name>pyridoxal 5'-phosphate</name>
        <dbReference type="ChEBI" id="CHEBI:597326"/>
    </cofactor>
</comment>
<dbReference type="OrthoDB" id="5978656at2759"/>
<organism evidence="8 9">
    <name type="scientific">Monascus purpureus</name>
    <name type="common">Red mold</name>
    <name type="synonym">Monascus anka</name>
    <dbReference type="NCBI Taxonomy" id="5098"/>
    <lineage>
        <taxon>Eukaryota</taxon>
        <taxon>Fungi</taxon>
        <taxon>Dikarya</taxon>
        <taxon>Ascomycota</taxon>
        <taxon>Pezizomycotina</taxon>
        <taxon>Eurotiomycetes</taxon>
        <taxon>Eurotiomycetidae</taxon>
        <taxon>Eurotiales</taxon>
        <taxon>Aspergillaceae</taxon>
        <taxon>Monascus</taxon>
    </lineage>
</organism>
<feature type="binding site" evidence="5">
    <location>
        <position position="274"/>
    </location>
    <ligand>
        <name>pyridoxal 5'-phosphate</name>
        <dbReference type="ChEBI" id="CHEBI:597326"/>
    </ligand>
</feature>
<proteinExistence type="inferred from homology"/>
<sequence>MASREYYSEGARAHQREFAKFLDSQDPLNRFRKEFIIPSKKDLKRKVLAVDEKEDPSDPRCIYFCGNSLGPQPRNTLKYIERYLRTWATKGVTGHFVPHEDELLPPFLHVEEAGSKLMAPVVGALQSEVAVMGTLTANIHLLMASFYRPTKENYKIILEGKAFPSDHFAVESQIQHHGLDPKDAMVLIEPEDPTNPILGTEQILRVIDDNASDAALILLPAIQFYTGQYFDIKKITAHAHSKGLLIGWDCAHAAGNVGLRLHDWDVDFAAWCTYKYLNSGPGGMAGLFVHERHGQVNPGKDSETVSFRPRLTGWWGSDKATRFLMNNKFFPQPGAAGYQLSNPSVLDMNAVVASLQLFNQTSMADVRKKSLDLTGYLEHLLLTLPFDFPNGKPFKIMTPANPAERGAQLSLLLTPGLLDSVLESLEQNGVVVDERKPDVIRVAPAPLFNTYTEVWEFCQIFLCACRDAVEKQRR</sequence>
<evidence type="ECO:0000256" key="5">
    <source>
        <dbReference type="HAMAP-Rule" id="MF_03017"/>
    </source>
</evidence>
<dbReference type="AlphaFoldDB" id="A0A507QM07"/>
<comment type="function">
    <text evidence="5 6">Catalyzes the cleavage of L-kynurenine (L-Kyn) and L-3-hydroxykynurenine (L-3OHKyn) into anthranilic acid (AA) and 3-hydroxyanthranilic acid (3-OHAA), respectively.</text>
</comment>
<dbReference type="InterPro" id="IPR000192">
    <property type="entry name" value="Aminotrans_V_dom"/>
</dbReference>
<dbReference type="PIRSF" id="PIRSF038800">
    <property type="entry name" value="KYNU"/>
    <property type="match status" value="1"/>
</dbReference>
<dbReference type="NCBIfam" id="TIGR01814">
    <property type="entry name" value="kynureninase"/>
    <property type="match status" value="1"/>
</dbReference>
<evidence type="ECO:0000256" key="2">
    <source>
        <dbReference type="ARBA" id="ARBA00022642"/>
    </source>
</evidence>